<dbReference type="EMBL" id="JAUJYN010000004">
    <property type="protein sequence ID" value="KAK1273550.1"/>
    <property type="molecule type" value="Genomic_DNA"/>
</dbReference>
<evidence type="ECO:0000259" key="1">
    <source>
        <dbReference type="Pfam" id="PF00498"/>
    </source>
</evidence>
<gene>
    <name evidence="2" type="ORF">QJS04_geneDACA007786</name>
</gene>
<dbReference type="Proteomes" id="UP001179952">
    <property type="component" value="Unassembled WGS sequence"/>
</dbReference>
<protein>
    <recommendedName>
        <fullName evidence="1">FHA domain-containing protein</fullName>
    </recommendedName>
</protein>
<reference evidence="2" key="1">
    <citation type="journal article" date="2023" name="Nat. Commun.">
        <title>Diploid and tetraploid genomes of Acorus and the evolution of monocots.</title>
        <authorList>
            <person name="Ma L."/>
            <person name="Liu K.W."/>
            <person name="Li Z."/>
            <person name="Hsiao Y.Y."/>
            <person name="Qi Y."/>
            <person name="Fu T."/>
            <person name="Tang G.D."/>
            <person name="Zhang D."/>
            <person name="Sun W.H."/>
            <person name="Liu D.K."/>
            <person name="Li Y."/>
            <person name="Chen G.Z."/>
            <person name="Liu X.D."/>
            <person name="Liao X.Y."/>
            <person name="Jiang Y.T."/>
            <person name="Yu X."/>
            <person name="Hao Y."/>
            <person name="Huang J."/>
            <person name="Zhao X.W."/>
            <person name="Ke S."/>
            <person name="Chen Y.Y."/>
            <person name="Wu W.L."/>
            <person name="Hsu J.L."/>
            <person name="Lin Y.F."/>
            <person name="Huang M.D."/>
            <person name="Li C.Y."/>
            <person name="Huang L."/>
            <person name="Wang Z.W."/>
            <person name="Zhao X."/>
            <person name="Zhong W.Y."/>
            <person name="Peng D.H."/>
            <person name="Ahmad S."/>
            <person name="Lan S."/>
            <person name="Zhang J.S."/>
            <person name="Tsai W.C."/>
            <person name="Van de Peer Y."/>
            <person name="Liu Z.J."/>
        </authorList>
    </citation>
    <scope>NUCLEOTIDE SEQUENCE</scope>
    <source>
        <strain evidence="2">SCP</strain>
    </source>
</reference>
<dbReference type="InterPro" id="IPR050923">
    <property type="entry name" value="Cell_Proc_Reg/RNA_Proc"/>
</dbReference>
<keyword evidence="3" id="KW-1185">Reference proteome</keyword>
<dbReference type="Pfam" id="PF00498">
    <property type="entry name" value="FHA"/>
    <property type="match status" value="1"/>
</dbReference>
<reference evidence="2" key="2">
    <citation type="submission" date="2023-06" db="EMBL/GenBank/DDBJ databases">
        <authorList>
            <person name="Ma L."/>
            <person name="Liu K.-W."/>
            <person name="Li Z."/>
            <person name="Hsiao Y.-Y."/>
            <person name="Qi Y."/>
            <person name="Fu T."/>
            <person name="Tang G."/>
            <person name="Zhang D."/>
            <person name="Sun W.-H."/>
            <person name="Liu D.-K."/>
            <person name="Li Y."/>
            <person name="Chen G.-Z."/>
            <person name="Liu X.-D."/>
            <person name="Liao X.-Y."/>
            <person name="Jiang Y.-T."/>
            <person name="Yu X."/>
            <person name="Hao Y."/>
            <person name="Huang J."/>
            <person name="Zhao X.-W."/>
            <person name="Ke S."/>
            <person name="Chen Y.-Y."/>
            <person name="Wu W.-L."/>
            <person name="Hsu J.-L."/>
            <person name="Lin Y.-F."/>
            <person name="Huang M.-D."/>
            <person name="Li C.-Y."/>
            <person name="Huang L."/>
            <person name="Wang Z.-W."/>
            <person name="Zhao X."/>
            <person name="Zhong W.-Y."/>
            <person name="Peng D.-H."/>
            <person name="Ahmad S."/>
            <person name="Lan S."/>
            <person name="Zhang J.-S."/>
            <person name="Tsai W.-C."/>
            <person name="Van De Peer Y."/>
            <person name="Liu Z.-J."/>
        </authorList>
    </citation>
    <scope>NUCLEOTIDE SEQUENCE</scope>
    <source>
        <strain evidence="2">SCP</strain>
        <tissue evidence="2">Leaves</tissue>
    </source>
</reference>
<name>A0AAV9BB28_ACOGR</name>
<evidence type="ECO:0000313" key="2">
    <source>
        <dbReference type="EMBL" id="KAK1273550.1"/>
    </source>
</evidence>
<evidence type="ECO:0000313" key="3">
    <source>
        <dbReference type="Proteomes" id="UP001179952"/>
    </source>
</evidence>
<dbReference type="InterPro" id="IPR000253">
    <property type="entry name" value="FHA_dom"/>
</dbReference>
<dbReference type="AlphaFoldDB" id="A0AAV9BB28"/>
<comment type="caution">
    <text evidence="2">The sequence shown here is derived from an EMBL/GenBank/DDBJ whole genome shotgun (WGS) entry which is preliminary data.</text>
</comment>
<dbReference type="PANTHER" id="PTHR23308">
    <property type="entry name" value="NUCLEAR INHIBITOR OF PROTEIN PHOSPHATASE-1"/>
    <property type="match status" value="1"/>
</dbReference>
<dbReference type="Gene3D" id="2.60.200.20">
    <property type="match status" value="1"/>
</dbReference>
<proteinExistence type="predicted"/>
<sequence>MVLQFKNTGEVFLYDLGSTHGTFINKNQVKKKFYSKLHVGDVVRFGHSDTKRILSCDICTIGLCSSSSRLYIFQGPSELMPLEGDLKRLRNVKIREKQDREASLSRARVEASLADGISWGMAEDAIEETAEELLVIPCGSCDGKVIYGLCTHHLPHYRSWPCISRYLKSKEVNAKMANMRKEIDAIRVKDISQGGLTQGQQTQIARNEQRMNQARNFIFKQDFLSAIAPPPSKQEITHSFFSE</sequence>
<dbReference type="SUPFAM" id="SSF49879">
    <property type="entry name" value="SMAD/FHA domain"/>
    <property type="match status" value="1"/>
</dbReference>
<organism evidence="2 3">
    <name type="scientific">Acorus gramineus</name>
    <name type="common">Dwarf sweet flag</name>
    <dbReference type="NCBI Taxonomy" id="55184"/>
    <lineage>
        <taxon>Eukaryota</taxon>
        <taxon>Viridiplantae</taxon>
        <taxon>Streptophyta</taxon>
        <taxon>Embryophyta</taxon>
        <taxon>Tracheophyta</taxon>
        <taxon>Spermatophyta</taxon>
        <taxon>Magnoliopsida</taxon>
        <taxon>Liliopsida</taxon>
        <taxon>Acoraceae</taxon>
        <taxon>Acorus</taxon>
    </lineage>
</organism>
<accession>A0AAV9BB28</accession>
<dbReference type="InterPro" id="IPR008984">
    <property type="entry name" value="SMAD_FHA_dom_sf"/>
</dbReference>
<feature type="domain" description="FHA" evidence="1">
    <location>
        <begin position="2"/>
        <end position="46"/>
    </location>
</feature>